<evidence type="ECO:0000256" key="7">
    <source>
        <dbReference type="ARBA" id="ARBA00023157"/>
    </source>
</evidence>
<evidence type="ECO:0000256" key="1">
    <source>
        <dbReference type="ARBA" id="ARBA00004370"/>
    </source>
</evidence>
<dbReference type="PROSITE" id="PS51004">
    <property type="entry name" value="SEMA"/>
    <property type="match status" value="1"/>
</dbReference>
<keyword evidence="5" id="KW-0732">Signal</keyword>
<dbReference type="SUPFAM" id="SSF48726">
    <property type="entry name" value="Immunoglobulin"/>
    <property type="match status" value="1"/>
</dbReference>
<keyword evidence="8" id="KW-0325">Glycoprotein</keyword>
<evidence type="ECO:0000256" key="11">
    <source>
        <dbReference type="SAM" id="MobiDB-lite"/>
    </source>
</evidence>
<dbReference type="PANTHER" id="PTHR11036:SF27">
    <property type="entry name" value="SEMAPHORIN-3F"/>
    <property type="match status" value="1"/>
</dbReference>
<dbReference type="GO" id="GO:0071526">
    <property type="term" value="P:semaphorin-plexin signaling pathway"/>
    <property type="evidence" value="ECO:0007669"/>
    <property type="project" value="TreeGrafter"/>
</dbReference>
<evidence type="ECO:0000259" key="12">
    <source>
        <dbReference type="PROSITE" id="PS50835"/>
    </source>
</evidence>
<organism evidence="14 15">
    <name type="scientific">Sinocyclocheilus rhinocerous</name>
    <dbReference type="NCBI Taxonomy" id="307959"/>
    <lineage>
        <taxon>Eukaryota</taxon>
        <taxon>Metazoa</taxon>
        <taxon>Chordata</taxon>
        <taxon>Craniata</taxon>
        <taxon>Vertebrata</taxon>
        <taxon>Euteleostomi</taxon>
        <taxon>Actinopterygii</taxon>
        <taxon>Neopterygii</taxon>
        <taxon>Teleostei</taxon>
        <taxon>Ostariophysi</taxon>
        <taxon>Cypriniformes</taxon>
        <taxon>Cyprinidae</taxon>
        <taxon>Cyprininae</taxon>
        <taxon>Sinocyclocheilus</taxon>
    </lineage>
</organism>
<keyword evidence="9" id="KW-0393">Immunoglobulin domain</keyword>
<dbReference type="InterPro" id="IPR007110">
    <property type="entry name" value="Ig-like_dom"/>
</dbReference>
<dbReference type="InterPro" id="IPR002165">
    <property type="entry name" value="Plexin_repeat"/>
</dbReference>
<evidence type="ECO:0000256" key="2">
    <source>
        <dbReference type="ARBA" id="ARBA00004613"/>
    </source>
</evidence>
<dbReference type="FunFam" id="2.60.40.10:FF:000030">
    <property type="entry name" value="Semaphorin 3F like"/>
    <property type="match status" value="1"/>
</dbReference>
<comment type="similarity">
    <text evidence="3">Belongs to the semaphorin family.</text>
</comment>
<evidence type="ECO:0000256" key="5">
    <source>
        <dbReference type="ARBA" id="ARBA00022729"/>
    </source>
</evidence>
<keyword evidence="6" id="KW-0472">Membrane</keyword>
<name>A0A673FRW2_9TELE</name>
<dbReference type="InterPro" id="IPR003598">
    <property type="entry name" value="Ig_sub2"/>
</dbReference>
<evidence type="ECO:0000313" key="14">
    <source>
        <dbReference type="Ensembl" id="ENSSRHP00000001900.1"/>
    </source>
</evidence>
<comment type="subcellular location">
    <subcellularLocation>
        <location evidence="1">Membrane</location>
    </subcellularLocation>
    <subcellularLocation>
        <location evidence="2">Secreted</location>
    </subcellularLocation>
</comment>
<dbReference type="GO" id="GO:0007411">
    <property type="term" value="P:axon guidance"/>
    <property type="evidence" value="ECO:0007669"/>
    <property type="project" value="UniProtKB-ARBA"/>
</dbReference>
<dbReference type="SMART" id="SM00630">
    <property type="entry name" value="Sema"/>
    <property type="match status" value="1"/>
</dbReference>
<dbReference type="CDD" id="cd05871">
    <property type="entry name" value="Ig_Sema3"/>
    <property type="match status" value="1"/>
</dbReference>
<evidence type="ECO:0000256" key="6">
    <source>
        <dbReference type="ARBA" id="ARBA00023136"/>
    </source>
</evidence>
<dbReference type="InterPro" id="IPR027231">
    <property type="entry name" value="Semaphorin"/>
</dbReference>
<dbReference type="SUPFAM" id="SSF101912">
    <property type="entry name" value="Sema domain"/>
    <property type="match status" value="1"/>
</dbReference>
<dbReference type="GO" id="GO:0030215">
    <property type="term" value="F:semaphorin receptor binding"/>
    <property type="evidence" value="ECO:0007669"/>
    <property type="project" value="InterPro"/>
</dbReference>
<evidence type="ECO:0000256" key="8">
    <source>
        <dbReference type="ARBA" id="ARBA00023180"/>
    </source>
</evidence>
<feature type="domain" description="Sema" evidence="13">
    <location>
        <begin position="13"/>
        <end position="501"/>
    </location>
</feature>
<dbReference type="SUPFAM" id="SSF103575">
    <property type="entry name" value="Plexin repeat"/>
    <property type="match status" value="1"/>
</dbReference>
<dbReference type="Gene3D" id="2.130.10.10">
    <property type="entry name" value="YVTN repeat-like/Quinoprotein amine dehydrogenase"/>
    <property type="match status" value="1"/>
</dbReference>
<dbReference type="AlphaFoldDB" id="A0A673FRW2"/>
<keyword evidence="15" id="KW-1185">Reference proteome</keyword>
<dbReference type="SMART" id="SM00408">
    <property type="entry name" value="IGc2"/>
    <property type="match status" value="1"/>
</dbReference>
<reference evidence="14" key="1">
    <citation type="submission" date="2025-08" db="UniProtKB">
        <authorList>
            <consortium name="Ensembl"/>
        </authorList>
    </citation>
    <scope>IDENTIFICATION</scope>
</reference>
<comment type="caution">
    <text evidence="10">Lacks conserved residue(s) required for the propagation of feature annotation.</text>
</comment>
<feature type="region of interest" description="Disordered" evidence="11">
    <location>
        <begin position="715"/>
        <end position="748"/>
    </location>
</feature>
<evidence type="ECO:0000259" key="13">
    <source>
        <dbReference type="PROSITE" id="PS51004"/>
    </source>
</evidence>
<dbReference type="InterPro" id="IPR036352">
    <property type="entry name" value="Semap_dom_sf"/>
</dbReference>
<proteinExistence type="inferred from homology"/>
<sequence length="748" mass="85362">SHLERFSFFLVYSFTLSFLELKSTGTIHHFAFLLNSTDYRILRMDEDHDRMYVGSKDYILSLGLNDINKEPLIIHWPVAPQRRTECVLSGKDINGECGNFIRLIEPWNRTHLYVCGTGAYNPICTSVDRGQRAQVNCHSQMTRYHLQEYIFRLEPGKVDSGKGKCPFDPKLNSVSALINGQLYAGVYIDFMGTDSAIFRTLGKHTAMRTDQYNSRWLHDPTFIHAQLIPDSAEKNDDKLYFFFREKASEMGQTPMAQSRIGRICLNDDGGHCCLVNKWSTFLKARLICSVTGSDGIETHFDELRDVYIQKTQDTKNPVIYGVFSVSGSVFKGSAVCVYSMADVRMVFNGPFAHKEGPNYQWVAYQGKIPYPRPGTCPGGTFTPNMKSTKDYPDEVINFMRNHPTMFNAIYPVHKRPLVVRTNVDYEFTTITVDQVAAADGNYEVLFLGTDRGTIQKVIVLPRDDLQTEELVLEEVEVFRVRLSFYQQLYVSSVVGVTHLALHRCDVYGEACADCCLARDPYCAWDGKSCSRYSANQKRRSRRQDVKYGNPIRQCRGYNSNANKNTLETVQYGVEGSTAFLECQARSPHVSIKWHFQKENSDRKREIRSDGRIVRTEQGLLLRSLQLSDGGVFQCTSTEKNFKHTLVKLQLVVLSARTVNTIQTESTAPAVPPFQSSTWTPSAEQYKDLLTILSQPEMGLINQYCQDYWQMGDEPAAHAHKKDLKEVQKDLRKPRNRRHHQEQSSMAET</sequence>
<protein>
    <submittedName>
        <fullName evidence="14">Semaphorin-3F-like</fullName>
    </submittedName>
</protein>
<evidence type="ECO:0000313" key="15">
    <source>
        <dbReference type="Proteomes" id="UP000472270"/>
    </source>
</evidence>
<dbReference type="InterPro" id="IPR036179">
    <property type="entry name" value="Ig-like_dom_sf"/>
</dbReference>
<reference evidence="14" key="2">
    <citation type="submission" date="2025-09" db="UniProtKB">
        <authorList>
            <consortium name="Ensembl"/>
        </authorList>
    </citation>
    <scope>IDENTIFICATION</scope>
</reference>
<keyword evidence="4" id="KW-0964">Secreted</keyword>
<dbReference type="Proteomes" id="UP000472270">
    <property type="component" value="Unassembled WGS sequence"/>
</dbReference>
<dbReference type="InterPro" id="IPR013151">
    <property type="entry name" value="Immunoglobulin_dom"/>
</dbReference>
<keyword evidence="7" id="KW-1015">Disulfide bond</keyword>
<evidence type="ECO:0000256" key="3">
    <source>
        <dbReference type="ARBA" id="ARBA00009492"/>
    </source>
</evidence>
<dbReference type="FunFam" id="3.30.1680.10:FF:000001">
    <property type="entry name" value="Semaphorin 3F like"/>
    <property type="match status" value="1"/>
</dbReference>
<dbReference type="GO" id="GO:0030335">
    <property type="term" value="P:positive regulation of cell migration"/>
    <property type="evidence" value="ECO:0007669"/>
    <property type="project" value="TreeGrafter"/>
</dbReference>
<feature type="compositionally biased region" description="Basic and acidic residues" evidence="11">
    <location>
        <begin position="722"/>
        <end position="732"/>
    </location>
</feature>
<feature type="domain" description="Ig-like" evidence="12">
    <location>
        <begin position="574"/>
        <end position="646"/>
    </location>
</feature>
<dbReference type="GO" id="GO:0005615">
    <property type="term" value="C:extracellular space"/>
    <property type="evidence" value="ECO:0007669"/>
    <property type="project" value="TreeGrafter"/>
</dbReference>
<evidence type="ECO:0000256" key="9">
    <source>
        <dbReference type="ARBA" id="ARBA00023319"/>
    </source>
</evidence>
<dbReference type="InterPro" id="IPR015943">
    <property type="entry name" value="WD40/YVTN_repeat-like_dom_sf"/>
</dbReference>
<dbReference type="Gene3D" id="2.60.40.10">
    <property type="entry name" value="Immunoglobulins"/>
    <property type="match status" value="1"/>
</dbReference>
<dbReference type="GO" id="GO:0001755">
    <property type="term" value="P:neural crest cell migration"/>
    <property type="evidence" value="ECO:0007669"/>
    <property type="project" value="TreeGrafter"/>
</dbReference>
<dbReference type="GO" id="GO:0045499">
    <property type="term" value="F:chemorepellent activity"/>
    <property type="evidence" value="ECO:0007669"/>
    <property type="project" value="TreeGrafter"/>
</dbReference>
<dbReference type="InterPro" id="IPR003599">
    <property type="entry name" value="Ig_sub"/>
</dbReference>
<dbReference type="Pfam" id="PF00047">
    <property type="entry name" value="ig"/>
    <property type="match status" value="1"/>
</dbReference>
<dbReference type="FunFam" id="2.130.10.10:FF:000052">
    <property type="entry name" value="semaphorin-3F isoform X2"/>
    <property type="match status" value="1"/>
</dbReference>
<dbReference type="SMART" id="SM00409">
    <property type="entry name" value="IG"/>
    <property type="match status" value="1"/>
</dbReference>
<evidence type="ECO:0000256" key="4">
    <source>
        <dbReference type="ARBA" id="ARBA00022525"/>
    </source>
</evidence>
<dbReference type="SMART" id="SM00423">
    <property type="entry name" value="PSI"/>
    <property type="match status" value="1"/>
</dbReference>
<dbReference type="Ensembl" id="ENSSRHT00000001974.1">
    <property type="protein sequence ID" value="ENSSRHP00000001900.1"/>
    <property type="gene ID" value="ENSSRHG00000001255.1"/>
</dbReference>
<dbReference type="Gene3D" id="3.30.1680.10">
    <property type="entry name" value="ligand-binding face of the semaphorins, domain 2"/>
    <property type="match status" value="1"/>
</dbReference>
<dbReference type="Pfam" id="PF01403">
    <property type="entry name" value="Sema"/>
    <property type="match status" value="1"/>
</dbReference>
<dbReference type="GO" id="GO:0005886">
    <property type="term" value="C:plasma membrane"/>
    <property type="evidence" value="ECO:0007669"/>
    <property type="project" value="TreeGrafter"/>
</dbReference>
<evidence type="ECO:0000256" key="10">
    <source>
        <dbReference type="PROSITE-ProRule" id="PRU00352"/>
    </source>
</evidence>
<gene>
    <name evidence="14" type="primary">LOC107713499</name>
</gene>
<dbReference type="PROSITE" id="PS50835">
    <property type="entry name" value="IG_LIKE"/>
    <property type="match status" value="1"/>
</dbReference>
<dbReference type="Pfam" id="PF01437">
    <property type="entry name" value="PSI"/>
    <property type="match status" value="1"/>
</dbReference>
<accession>A0A673FRW2</accession>
<dbReference type="PANTHER" id="PTHR11036">
    <property type="entry name" value="SEMAPHORIN"/>
    <property type="match status" value="1"/>
</dbReference>
<dbReference type="InterPro" id="IPR016201">
    <property type="entry name" value="PSI"/>
</dbReference>
<dbReference type="InterPro" id="IPR013783">
    <property type="entry name" value="Ig-like_fold"/>
</dbReference>
<dbReference type="InterPro" id="IPR001627">
    <property type="entry name" value="Semap_dom"/>
</dbReference>